<dbReference type="EMBL" id="JANCLT010000013">
    <property type="protein sequence ID" value="MCP8970599.1"/>
    <property type="molecule type" value="Genomic_DNA"/>
</dbReference>
<protein>
    <submittedName>
        <fullName evidence="2">Zinc dependent phospholipase C family protein</fullName>
    </submittedName>
</protein>
<name>A0AA42BSJ1_9BACI</name>
<gene>
    <name evidence="2" type="ORF">NK662_18950</name>
</gene>
<dbReference type="Proteomes" id="UP001156102">
    <property type="component" value="Unassembled WGS sequence"/>
</dbReference>
<reference evidence="2" key="1">
    <citation type="submission" date="2022-07" db="EMBL/GenBank/DDBJ databases">
        <authorList>
            <person name="Li W.-J."/>
            <person name="Deng Q.-Q."/>
        </authorList>
    </citation>
    <scope>NUCLEOTIDE SEQUENCE</scope>
    <source>
        <strain evidence="2">SYSU M60031</strain>
    </source>
</reference>
<accession>A0AA42BSJ1</accession>
<evidence type="ECO:0000313" key="3">
    <source>
        <dbReference type="Proteomes" id="UP001156102"/>
    </source>
</evidence>
<feature type="domain" description="Phospholipase C/D" evidence="1">
    <location>
        <begin position="6"/>
        <end position="87"/>
    </location>
</feature>
<sequence length="203" mass="23505">MGSRIMHLIIARHIANRFPTADRNAFLLGGIAPDAVSPKNLSHFYSGAETDYSRSIAYGQFARKYSHYRNHPFILGYCTHLIADDIWLKGFYLPWLKNRMEADPGIFERYHADFRLLNAKLLQHYGCKKELMKDLRCAGEMVELEEVTAEDVGRLLPYVQKDMEFDEEDLRKPLRVFTLEQIIGYIETAADQGFMYLQSKGLC</sequence>
<proteinExistence type="predicted"/>
<dbReference type="Pfam" id="PF00882">
    <property type="entry name" value="Zn_dep_PLPC"/>
    <property type="match status" value="1"/>
</dbReference>
<evidence type="ECO:0000259" key="1">
    <source>
        <dbReference type="Pfam" id="PF00882"/>
    </source>
</evidence>
<organism evidence="2 3">
    <name type="scientific">Ectobacillus ponti</name>
    <dbReference type="NCBI Taxonomy" id="2961894"/>
    <lineage>
        <taxon>Bacteria</taxon>
        <taxon>Bacillati</taxon>
        <taxon>Bacillota</taxon>
        <taxon>Bacilli</taxon>
        <taxon>Bacillales</taxon>
        <taxon>Bacillaceae</taxon>
        <taxon>Ectobacillus</taxon>
    </lineage>
</organism>
<evidence type="ECO:0000313" key="2">
    <source>
        <dbReference type="EMBL" id="MCP8970599.1"/>
    </source>
</evidence>
<keyword evidence="3" id="KW-1185">Reference proteome</keyword>
<dbReference type="InterPro" id="IPR029002">
    <property type="entry name" value="PLPC/GPLD1"/>
</dbReference>
<dbReference type="RefSeq" id="WP_254760520.1">
    <property type="nucleotide sequence ID" value="NZ_JANCLT010000013.1"/>
</dbReference>
<comment type="caution">
    <text evidence="2">The sequence shown here is derived from an EMBL/GenBank/DDBJ whole genome shotgun (WGS) entry which is preliminary data.</text>
</comment>
<dbReference type="AlphaFoldDB" id="A0AA42BSJ1"/>